<dbReference type="EMBL" id="OX596095">
    <property type="protein sequence ID" value="CAM9490175.1"/>
    <property type="molecule type" value="Genomic_DNA"/>
</dbReference>
<proteinExistence type="predicted"/>
<reference evidence="1" key="2">
    <citation type="submission" date="2025-03" db="EMBL/GenBank/DDBJ databases">
        <authorList>
            <consortium name="ELIXIR-Norway"/>
            <consortium name="Elixir Norway"/>
        </authorList>
    </citation>
    <scope>NUCLEOTIDE SEQUENCE</scope>
</reference>
<evidence type="ECO:0000313" key="2">
    <source>
        <dbReference type="Proteomes" id="UP001162501"/>
    </source>
</evidence>
<gene>
    <name evidence="1" type="ORF">MRATA1EN22A_LOCUS3245</name>
</gene>
<name>A0AC59Y8W8_RANTA</name>
<organism evidence="1 2">
    <name type="scientific">Rangifer tarandus platyrhynchus</name>
    <name type="common">Svalbard reindeer</name>
    <dbReference type="NCBI Taxonomy" id="3082113"/>
    <lineage>
        <taxon>Eukaryota</taxon>
        <taxon>Metazoa</taxon>
        <taxon>Chordata</taxon>
        <taxon>Craniata</taxon>
        <taxon>Vertebrata</taxon>
        <taxon>Euteleostomi</taxon>
        <taxon>Mammalia</taxon>
        <taxon>Eutheria</taxon>
        <taxon>Laurasiatheria</taxon>
        <taxon>Artiodactyla</taxon>
        <taxon>Ruminantia</taxon>
        <taxon>Pecora</taxon>
        <taxon>Cervidae</taxon>
        <taxon>Odocoileinae</taxon>
        <taxon>Rangifer</taxon>
    </lineage>
</organism>
<protein>
    <submittedName>
        <fullName evidence="1">Uncharacterized protein</fullName>
    </submittedName>
</protein>
<dbReference type="Proteomes" id="UP001162501">
    <property type="component" value="Chromosome 11"/>
</dbReference>
<reference evidence="1" key="1">
    <citation type="submission" date="2023-05" db="EMBL/GenBank/DDBJ databases">
        <authorList>
            <consortium name="ELIXIR-Norway"/>
        </authorList>
    </citation>
    <scope>NUCLEOTIDE SEQUENCE</scope>
</reference>
<sequence length="209" mass="22877">MSASAERKRRFPRQRYWRTGRGRDEYFRVLRPAASLRRERESALAVRRYDAIPLPVGGNRASQESGRAAGANLQGRRLARFRSGGFRPRGRLPPPGSAGPEASQAGPDPGPHSGCPGGCRWPEVLAGVCVQHLLPIRLHCPGAQLMAAPTKPRLPIHTWERPVTQVHPSCQPPGSSSFFKEPASQAWWCGRCGPAGHPSAWTTSLLLTR</sequence>
<accession>A0AC59Y8W8</accession>
<evidence type="ECO:0000313" key="1">
    <source>
        <dbReference type="EMBL" id="CAM9490175.1"/>
    </source>
</evidence>